<sequence>MEHSDSMFLFEIAVEELQSFVKSKDFTITCKFADIFELRLKNTNCMFKTWNQPNRKAKSSLQNKTIHEEVQPKVQCGRSVLFEATFPKLIHYLKTCPLELILWSKKYPAQVVGSTCVVWSRSYLEYLNLLAVDLEAAPVTNTGLYNFIDNQFSKCVATVKVKIKLSYLKANIAHPLKPVETEKKEVETEKAVVETEKAVVETNIPHKEEFMFQSLEKTESIITIKRKISVKNLEVDHTIANEITEMKSIKLYPSFSDTTFTLKQHCKVTKSNSMSTMQNKDFSAFDYIFSNYDLPIPKQSYFVGYARFQGPRDCSVKKDCTICHKDLGGSDVPHDCKCPNSSKLGACANKVERIARQCMGKCGLPLCEDKGTLPPKSDRILLKMADVCSHTQVFGKMAAKMKIGELPCECTCECFFDITKKTTYCGICGGFETPGEDWEGKKANEIFPCPIFHNLVETKSKSDRSVEFSDSRRKDDVTSPNRSRKGKASSGDDSSSKSKKSSSRKKNNKSSKRKESSGSTDKKTNRTSKKTRNGKRTQNSIELSTKPKLKSSSDKKEKDQKITSDQDPKSSALALYNMISETNFKKDRKRDDKRFQFNYAYKTPHVGHSNCDLPCDGVRIEPIPKGKGWRWDLSQPGVKRRGITKPGTTSKAVKRNFKIAKNPEEARRRMLRSKNKRDSTDEDSTAGGKTGKNNKKGRKTKGGGDGDSAAGGHKRGKNKKKGRKTKGGGDGDSVSVGKRRKNDQRPFLKVHKKSGDYEVTMENIKPTYATRTFNQFPYEDKRPLSFCIGRTDEENKLRQKLKDRAKRRLEREQRAFIQDTFKDMCKEICIKTYQQALGILPDAEDPDCTCEVPREVTDHDQHSCSCSDAEDMPVLDSETDSDEWILEFTPPTAKYDPNYKPKKQDKTDHSTQYTYLDYKVKLLDKSGKEVPRYFIGPDGKKECSDLGGFWSPERKWLVINKDGFIAPDGRWAPFHFKGPDGDRVDVEDGKIQLASGDWLVVGKDGFVDATGRWCYYKKRYEPFRKNEPVRKGATMGRGDNKQTADANKPSEKTKGHGQDKKLLSTWSQEPLASASRARQPQAAQDHFSKKPKPKTPAKPARKGVAVNDCGQKCYFVLHSGYNRKPQKERLIGSQDHCISLSSFHTPGFSSFVGTALLRQQACQGTCGRSAEGSMDDFGFRPYWRPGCISKRLLSKLMKAKRKTSAAKLTQPAKKPKKKEEEKPTLTVSKVAGEYRVELQVRDEKQKNKYTPLIYKIASANNEEKIKKKERYEQRLIDKVWDKFEDPVHPDVCQTRCLKAYQQAIGQLPAGECICPQSEVVDVDRSDSSDDEDTSSYCSSLDVDWEIHFTPPFDSKITK</sequence>
<organism evidence="2 3">
    <name type="scientific">Plutella xylostella</name>
    <name type="common">Diamondback moth</name>
    <name type="synonym">Plutella maculipennis</name>
    <dbReference type="NCBI Taxonomy" id="51655"/>
    <lineage>
        <taxon>Eukaryota</taxon>
        <taxon>Metazoa</taxon>
        <taxon>Ecdysozoa</taxon>
        <taxon>Arthropoda</taxon>
        <taxon>Hexapoda</taxon>
        <taxon>Insecta</taxon>
        <taxon>Pterygota</taxon>
        <taxon>Neoptera</taxon>
        <taxon>Endopterygota</taxon>
        <taxon>Lepidoptera</taxon>
        <taxon>Glossata</taxon>
        <taxon>Ditrysia</taxon>
        <taxon>Yponomeutoidea</taxon>
        <taxon>Plutellidae</taxon>
        <taxon>Plutella</taxon>
    </lineage>
</organism>
<reference evidence="2" key="1">
    <citation type="submission" date="2020-11" db="EMBL/GenBank/DDBJ databases">
        <authorList>
            <person name="Whiteford S."/>
        </authorList>
    </citation>
    <scope>NUCLEOTIDE SEQUENCE</scope>
</reference>
<feature type="region of interest" description="Disordered" evidence="1">
    <location>
        <begin position="1201"/>
        <end position="1225"/>
    </location>
</feature>
<feature type="region of interest" description="Disordered" evidence="1">
    <location>
        <begin position="631"/>
        <end position="751"/>
    </location>
</feature>
<feature type="compositionally biased region" description="Basic residues" evidence="1">
    <location>
        <begin position="497"/>
        <end position="512"/>
    </location>
</feature>
<dbReference type="Pfam" id="PF14924">
    <property type="entry name" value="MAP10_N"/>
    <property type="match status" value="1"/>
</dbReference>
<feature type="region of interest" description="Disordered" evidence="1">
    <location>
        <begin position="460"/>
        <end position="571"/>
    </location>
</feature>
<feature type="compositionally biased region" description="Basic residues" evidence="1">
    <location>
        <begin position="712"/>
        <end position="726"/>
    </location>
</feature>
<feature type="compositionally biased region" description="Basic residues" evidence="1">
    <location>
        <begin position="692"/>
        <end position="701"/>
    </location>
</feature>
<name>A0A8S4EHM3_PLUXY</name>
<protein>
    <submittedName>
        <fullName evidence="2">(diamondback moth) hypothetical protein</fullName>
    </submittedName>
</protein>
<feature type="compositionally biased region" description="Basic and acidic residues" evidence="1">
    <location>
        <begin position="460"/>
        <end position="477"/>
    </location>
</feature>
<feature type="compositionally biased region" description="Basic residues" evidence="1">
    <location>
        <begin position="1089"/>
        <end position="1101"/>
    </location>
</feature>
<feature type="region of interest" description="Disordered" evidence="1">
    <location>
        <begin position="1027"/>
        <end position="1103"/>
    </location>
</feature>
<proteinExistence type="predicted"/>
<feature type="compositionally biased region" description="Low complexity" evidence="1">
    <location>
        <begin position="1072"/>
        <end position="1084"/>
    </location>
</feature>
<evidence type="ECO:0000313" key="3">
    <source>
        <dbReference type="Proteomes" id="UP000653454"/>
    </source>
</evidence>
<dbReference type="Proteomes" id="UP000653454">
    <property type="component" value="Unassembled WGS sequence"/>
</dbReference>
<gene>
    <name evidence="2" type="ORF">PLXY2_LOCUS5445</name>
</gene>
<feature type="compositionally biased region" description="Basic residues" evidence="1">
    <location>
        <begin position="525"/>
        <end position="535"/>
    </location>
</feature>
<evidence type="ECO:0000313" key="2">
    <source>
        <dbReference type="EMBL" id="CAG9114936.1"/>
    </source>
</evidence>
<accession>A0A8S4EHM3</accession>
<feature type="compositionally biased region" description="Basic and acidic residues" evidence="1">
    <location>
        <begin position="513"/>
        <end position="524"/>
    </location>
</feature>
<feature type="compositionally biased region" description="Basic and acidic residues" evidence="1">
    <location>
        <begin position="551"/>
        <end position="568"/>
    </location>
</feature>
<feature type="compositionally biased region" description="Basic residues" evidence="1">
    <location>
        <begin position="737"/>
        <end position="751"/>
    </location>
</feature>
<dbReference type="EMBL" id="CAJHNJ030000016">
    <property type="protein sequence ID" value="CAG9114936.1"/>
    <property type="molecule type" value="Genomic_DNA"/>
</dbReference>
<evidence type="ECO:0000256" key="1">
    <source>
        <dbReference type="SAM" id="MobiDB-lite"/>
    </source>
</evidence>
<feature type="compositionally biased region" description="Basic and acidic residues" evidence="1">
    <location>
        <begin position="1038"/>
        <end position="1062"/>
    </location>
</feature>
<comment type="caution">
    <text evidence="2">The sequence shown here is derived from an EMBL/GenBank/DDBJ whole genome shotgun (WGS) entry which is preliminary data.</text>
</comment>
<keyword evidence="3" id="KW-1185">Reference proteome</keyword>